<keyword evidence="7 15" id="KW-0436">Ligase</keyword>
<dbReference type="EC" id="6.3.2.4" evidence="5 15"/>
<evidence type="ECO:0000256" key="2">
    <source>
        <dbReference type="ARBA" id="ARBA00001946"/>
    </source>
</evidence>
<sequence length="330" mass="35593">MKKLNIALLAGGNSSEREVALASAAMILDAFDRSRYNVIPVDVHGLHWTCKGAGDRKVEVDKTDFSVPVGDGKIRFDYAFIMIHGTPGEDGKLQGYLEMMGIPYSTSGFVSSVETFDKTLCKRIVSEIDGLCLAREVLLRRGDRVDADAIAARLGLPVFVKPNASGSSCGVTKVKSVADMVPAIERAFTESDAVLIEEFIEGREFGCGVWITADGIRALPVTEIKSHKEFFDYEAKYTAGMSDEITPAEIPAAATVRIQRLAEAAAKACNCRGIVRVDFIMTPTGDIYMVEINSVPGMSGGSIVPKQIAAAGLNMTEVINAVIEDTLCRR</sequence>
<evidence type="ECO:0000256" key="6">
    <source>
        <dbReference type="ARBA" id="ARBA00022490"/>
    </source>
</evidence>
<comment type="similarity">
    <text evidence="4 15">Belongs to the D-alanine--D-alanine ligase family.</text>
</comment>
<evidence type="ECO:0000256" key="7">
    <source>
        <dbReference type="ARBA" id="ARBA00022598"/>
    </source>
</evidence>
<evidence type="ECO:0000256" key="15">
    <source>
        <dbReference type="HAMAP-Rule" id="MF_00047"/>
    </source>
</evidence>
<dbReference type="InterPro" id="IPR011095">
    <property type="entry name" value="Dala_Dala_lig_C"/>
</dbReference>
<dbReference type="Gene3D" id="3.30.1490.20">
    <property type="entry name" value="ATP-grasp fold, A domain"/>
    <property type="match status" value="1"/>
</dbReference>
<dbReference type="PANTHER" id="PTHR23132:SF23">
    <property type="entry name" value="D-ALANINE--D-ALANINE LIGASE B"/>
    <property type="match status" value="1"/>
</dbReference>
<dbReference type="InterPro" id="IPR005905">
    <property type="entry name" value="D_ala_D_ala"/>
</dbReference>
<comment type="subcellular location">
    <subcellularLocation>
        <location evidence="3 15">Cytoplasm</location>
    </subcellularLocation>
</comment>
<evidence type="ECO:0000259" key="17">
    <source>
        <dbReference type="PROSITE" id="PS50975"/>
    </source>
</evidence>
<keyword evidence="9 16" id="KW-0547">Nucleotide-binding</keyword>
<evidence type="ECO:0000256" key="11">
    <source>
        <dbReference type="ARBA" id="ARBA00022960"/>
    </source>
</evidence>
<comment type="cofactor">
    <cofactor evidence="2">
        <name>Mg(2+)</name>
        <dbReference type="ChEBI" id="CHEBI:18420"/>
    </cofactor>
</comment>
<protein>
    <recommendedName>
        <fullName evidence="5 15">D-alanine--D-alanine ligase</fullName>
        <ecNumber evidence="5 15">6.3.2.4</ecNumber>
    </recommendedName>
    <alternativeName>
        <fullName evidence="15">D-Ala-D-Ala ligase</fullName>
    </alternativeName>
    <alternativeName>
        <fullName evidence="15">D-alanylalanine synthetase</fullName>
    </alternativeName>
</protein>
<evidence type="ECO:0000256" key="9">
    <source>
        <dbReference type="ARBA" id="ARBA00022741"/>
    </source>
</evidence>
<evidence type="ECO:0000256" key="3">
    <source>
        <dbReference type="ARBA" id="ARBA00004496"/>
    </source>
</evidence>
<keyword evidence="12 15" id="KW-0573">Peptidoglycan synthesis</keyword>
<keyword evidence="6 15" id="KW-0963">Cytoplasm</keyword>
<keyword evidence="10 16" id="KW-0067">ATP-binding</keyword>
<organism evidence="18 19">
    <name type="scientific">Alistipes inops</name>
    <dbReference type="NCBI Taxonomy" id="1501391"/>
    <lineage>
        <taxon>Bacteria</taxon>
        <taxon>Pseudomonadati</taxon>
        <taxon>Bacteroidota</taxon>
        <taxon>Bacteroidia</taxon>
        <taxon>Bacteroidales</taxon>
        <taxon>Rikenellaceae</taxon>
        <taxon>Alistipes</taxon>
    </lineage>
</organism>
<dbReference type="PIRSF" id="PIRSF039102">
    <property type="entry name" value="Ddl/VanB"/>
    <property type="match status" value="1"/>
</dbReference>
<dbReference type="RefSeq" id="WP_035473278.1">
    <property type="nucleotide sequence ID" value="NZ_JRGF01000006.1"/>
</dbReference>
<dbReference type="NCBIfam" id="NF002378">
    <property type="entry name" value="PRK01372.1"/>
    <property type="match status" value="1"/>
</dbReference>
<keyword evidence="11 15" id="KW-0133">Cell shape</keyword>
<feature type="domain" description="ATP-grasp" evidence="17">
    <location>
        <begin position="123"/>
        <end position="324"/>
    </location>
</feature>
<reference evidence="18 19" key="1">
    <citation type="submission" date="2014-09" db="EMBL/GenBank/DDBJ databases">
        <title>Alistipes sp. 627, sp. nov., a novel member of the family Rikenellaceae isolated from human faeces.</title>
        <authorList>
            <person name="Shkoporov A.N."/>
            <person name="Chaplin A.V."/>
            <person name="Motuzova O.V."/>
            <person name="Kafarskaia L.I."/>
            <person name="Khokhlova E.V."/>
            <person name="Efimov B.A."/>
        </authorList>
    </citation>
    <scope>NUCLEOTIDE SEQUENCE [LARGE SCALE GENOMIC DNA]</scope>
    <source>
        <strain evidence="18 19">627</strain>
    </source>
</reference>
<evidence type="ECO:0000256" key="8">
    <source>
        <dbReference type="ARBA" id="ARBA00022723"/>
    </source>
</evidence>
<dbReference type="NCBIfam" id="TIGR01205">
    <property type="entry name" value="D_ala_D_alaTIGR"/>
    <property type="match status" value="1"/>
</dbReference>
<keyword evidence="19" id="KW-1185">Reference proteome</keyword>
<accession>A0ABR4YKH2</accession>
<dbReference type="EMBL" id="JRGF01000006">
    <property type="protein sequence ID" value="KHE42181.1"/>
    <property type="molecule type" value="Genomic_DNA"/>
</dbReference>
<dbReference type="Proteomes" id="UP000030889">
    <property type="component" value="Unassembled WGS sequence"/>
</dbReference>
<comment type="caution">
    <text evidence="18">The sequence shown here is derived from an EMBL/GenBank/DDBJ whole genome shotgun (WGS) entry which is preliminary data.</text>
</comment>
<dbReference type="InterPro" id="IPR000291">
    <property type="entry name" value="D-Ala_lig_Van_CS"/>
</dbReference>
<proteinExistence type="inferred from homology"/>
<dbReference type="Gene3D" id="3.30.470.20">
    <property type="entry name" value="ATP-grasp fold, B domain"/>
    <property type="match status" value="1"/>
</dbReference>
<dbReference type="PROSITE" id="PS00843">
    <property type="entry name" value="DALA_DALA_LIGASE_1"/>
    <property type="match status" value="1"/>
</dbReference>
<dbReference type="InterPro" id="IPR011761">
    <property type="entry name" value="ATP-grasp"/>
</dbReference>
<dbReference type="InterPro" id="IPR016185">
    <property type="entry name" value="PreATP-grasp_dom_sf"/>
</dbReference>
<keyword evidence="8" id="KW-0479">Metal-binding</keyword>
<evidence type="ECO:0000256" key="1">
    <source>
        <dbReference type="ARBA" id="ARBA00001936"/>
    </source>
</evidence>
<comment type="cofactor">
    <cofactor evidence="1">
        <name>Mn(2+)</name>
        <dbReference type="ChEBI" id="CHEBI:29035"/>
    </cofactor>
</comment>
<dbReference type="PROSITE" id="PS50975">
    <property type="entry name" value="ATP_GRASP"/>
    <property type="match status" value="1"/>
</dbReference>
<dbReference type="SUPFAM" id="SSF52440">
    <property type="entry name" value="PreATP-grasp domain"/>
    <property type="match status" value="1"/>
</dbReference>
<dbReference type="PANTHER" id="PTHR23132">
    <property type="entry name" value="D-ALANINE--D-ALANINE LIGASE"/>
    <property type="match status" value="1"/>
</dbReference>
<evidence type="ECO:0000256" key="10">
    <source>
        <dbReference type="ARBA" id="ARBA00022840"/>
    </source>
</evidence>
<evidence type="ECO:0000256" key="16">
    <source>
        <dbReference type="PROSITE-ProRule" id="PRU00409"/>
    </source>
</evidence>
<evidence type="ECO:0000256" key="14">
    <source>
        <dbReference type="ARBA" id="ARBA00047614"/>
    </source>
</evidence>
<gene>
    <name evidence="15" type="primary">ddl</name>
    <name evidence="18" type="ORF">LG35_06435</name>
</gene>
<dbReference type="HAMAP" id="MF_00047">
    <property type="entry name" value="Dala_Dala_lig"/>
    <property type="match status" value="1"/>
</dbReference>
<name>A0ABR4YKH2_9BACT</name>
<evidence type="ECO:0000256" key="5">
    <source>
        <dbReference type="ARBA" id="ARBA00012216"/>
    </source>
</evidence>
<evidence type="ECO:0000256" key="12">
    <source>
        <dbReference type="ARBA" id="ARBA00022984"/>
    </source>
</evidence>
<evidence type="ECO:0000256" key="13">
    <source>
        <dbReference type="ARBA" id="ARBA00023316"/>
    </source>
</evidence>
<dbReference type="Gene3D" id="3.40.50.20">
    <property type="match status" value="1"/>
</dbReference>
<comment type="pathway">
    <text evidence="15">Cell wall biogenesis; peptidoglycan biosynthesis.</text>
</comment>
<evidence type="ECO:0000313" key="18">
    <source>
        <dbReference type="EMBL" id="KHE42181.1"/>
    </source>
</evidence>
<dbReference type="InterPro" id="IPR013815">
    <property type="entry name" value="ATP_grasp_subdomain_1"/>
</dbReference>
<keyword evidence="13 15" id="KW-0961">Cell wall biogenesis/degradation</keyword>
<dbReference type="Pfam" id="PF07478">
    <property type="entry name" value="Dala_Dala_lig_C"/>
    <property type="match status" value="1"/>
</dbReference>
<dbReference type="SUPFAM" id="SSF56059">
    <property type="entry name" value="Glutathione synthetase ATP-binding domain-like"/>
    <property type="match status" value="1"/>
</dbReference>
<evidence type="ECO:0000313" key="19">
    <source>
        <dbReference type="Proteomes" id="UP000030889"/>
    </source>
</evidence>
<dbReference type="GO" id="GO:0016874">
    <property type="term" value="F:ligase activity"/>
    <property type="evidence" value="ECO:0007669"/>
    <property type="project" value="UniProtKB-KW"/>
</dbReference>
<comment type="function">
    <text evidence="15">Cell wall formation.</text>
</comment>
<dbReference type="InterPro" id="IPR011127">
    <property type="entry name" value="Dala_Dala_lig_N"/>
</dbReference>
<dbReference type="SMART" id="SM01209">
    <property type="entry name" value="GARS_A"/>
    <property type="match status" value="1"/>
</dbReference>
<comment type="catalytic activity">
    <reaction evidence="14 15">
        <text>2 D-alanine + ATP = D-alanyl-D-alanine + ADP + phosphate + H(+)</text>
        <dbReference type="Rhea" id="RHEA:11224"/>
        <dbReference type="ChEBI" id="CHEBI:15378"/>
        <dbReference type="ChEBI" id="CHEBI:30616"/>
        <dbReference type="ChEBI" id="CHEBI:43474"/>
        <dbReference type="ChEBI" id="CHEBI:57416"/>
        <dbReference type="ChEBI" id="CHEBI:57822"/>
        <dbReference type="ChEBI" id="CHEBI:456216"/>
        <dbReference type="EC" id="6.3.2.4"/>
    </reaction>
</comment>
<evidence type="ECO:0000256" key="4">
    <source>
        <dbReference type="ARBA" id="ARBA00010871"/>
    </source>
</evidence>
<dbReference type="Pfam" id="PF01820">
    <property type="entry name" value="Dala_Dala_lig_N"/>
    <property type="match status" value="1"/>
</dbReference>